<protein>
    <submittedName>
        <fullName evidence="1">ASCH domain-containing protein</fullName>
    </submittedName>
</protein>
<dbReference type="AlphaFoldDB" id="A0A3B0CNA6"/>
<proteinExistence type="predicted"/>
<sequence length="43" mass="5100">MNLDLDRIKETYAELIRRGEKTIEQVPTKIREDVQELLENNNA</sequence>
<keyword evidence="2" id="KW-1185">Reference proteome</keyword>
<name>A0A3B0CNA6_9BACL</name>
<dbReference type="OrthoDB" id="2086786at2"/>
<reference evidence="1 2" key="1">
    <citation type="journal article" date="2007" name="Int. J. Syst. Evol. Microbiol.">
        <title>Paenibacillus ginsengarvi sp. nov., isolated from soil from ginseng cultivation.</title>
        <authorList>
            <person name="Yoon M.H."/>
            <person name="Ten L.N."/>
            <person name="Im W.T."/>
        </authorList>
    </citation>
    <scope>NUCLEOTIDE SEQUENCE [LARGE SCALE GENOMIC DNA]</scope>
    <source>
        <strain evidence="1 2">KCTC 13059</strain>
    </source>
</reference>
<dbReference type="EMBL" id="RBAH01000003">
    <property type="protein sequence ID" value="RKN85857.1"/>
    <property type="molecule type" value="Genomic_DNA"/>
</dbReference>
<dbReference type="Proteomes" id="UP000282311">
    <property type="component" value="Unassembled WGS sequence"/>
</dbReference>
<dbReference type="RefSeq" id="WP_120746225.1">
    <property type="nucleotide sequence ID" value="NZ_RBAH01000003.1"/>
</dbReference>
<accession>A0A3B0CNA6</accession>
<evidence type="ECO:0000313" key="2">
    <source>
        <dbReference type="Proteomes" id="UP000282311"/>
    </source>
</evidence>
<organism evidence="1 2">
    <name type="scientific">Paenibacillus ginsengarvi</name>
    <dbReference type="NCBI Taxonomy" id="400777"/>
    <lineage>
        <taxon>Bacteria</taxon>
        <taxon>Bacillati</taxon>
        <taxon>Bacillota</taxon>
        <taxon>Bacilli</taxon>
        <taxon>Bacillales</taxon>
        <taxon>Paenibacillaceae</taxon>
        <taxon>Paenibacillus</taxon>
    </lineage>
</organism>
<dbReference type="NCBIfam" id="NF040910">
    <property type="entry name" value="CD1375_fam"/>
    <property type="match status" value="1"/>
</dbReference>
<gene>
    <name evidence="1" type="ORF">D7M11_05855</name>
</gene>
<dbReference type="InterPro" id="IPR047907">
    <property type="entry name" value="CD1375-like"/>
</dbReference>
<evidence type="ECO:0000313" key="1">
    <source>
        <dbReference type="EMBL" id="RKN85857.1"/>
    </source>
</evidence>
<comment type="caution">
    <text evidence="1">The sequence shown here is derived from an EMBL/GenBank/DDBJ whole genome shotgun (WGS) entry which is preliminary data.</text>
</comment>